<dbReference type="EMBL" id="CP001799">
    <property type="protein sequence ID" value="ADE17014.1"/>
    <property type="molecule type" value="Genomic_DNA"/>
</dbReference>
<reference evidence="1 2" key="1">
    <citation type="submission" date="2009-10" db="EMBL/GenBank/DDBJ databases">
        <title>Complete genome sequence of Nitrosococcus halophilus Nc4, a salt-adapted, aerobic obligate ammonia-oxidizing sulfur purple bacterium.</title>
        <authorList>
            <consortium name="US DOE Joint Genome Institute"/>
            <person name="Campbell M.A."/>
            <person name="Malfatti S.A."/>
            <person name="Chain P.S.G."/>
            <person name="Heidelberg J.F."/>
            <person name="Ward N.L."/>
            <person name="Ward B.B."/>
            <person name="Klotz M.G."/>
        </authorList>
    </citation>
    <scope>NUCLEOTIDE SEQUENCE [LARGE SCALE GENOMIC DNA]</scope>
    <source>
        <strain evidence="2">Nc4</strain>
        <plasmid evidence="2">Plasmid pNHAL01</plasmid>
    </source>
</reference>
<gene>
    <name evidence="1" type="ORF">Nhal_4006</name>
</gene>
<dbReference type="KEGG" id="nhl:Nhal_4006"/>
<dbReference type="CDD" id="cd07996">
    <property type="entry name" value="WGR_MMR_like"/>
    <property type="match status" value="1"/>
</dbReference>
<evidence type="ECO:0000313" key="2">
    <source>
        <dbReference type="Proteomes" id="UP000001844"/>
    </source>
</evidence>
<dbReference type="HOGENOM" id="CLU_2602430_0_0_6"/>
<dbReference type="RefSeq" id="WP_013028116.1">
    <property type="nucleotide sequence ID" value="NC_013958.1"/>
</dbReference>
<dbReference type="Proteomes" id="UP000001844">
    <property type="component" value="Plasmid pNHAL01"/>
</dbReference>
<evidence type="ECO:0008006" key="3">
    <source>
        <dbReference type="Google" id="ProtNLM"/>
    </source>
</evidence>
<dbReference type="InterPro" id="IPR049809">
    <property type="entry name" value="YehF/YfeS-like_WGR"/>
</dbReference>
<accession>D5C5G0</accession>
<evidence type="ECO:0000313" key="1">
    <source>
        <dbReference type="EMBL" id="ADE17014.1"/>
    </source>
</evidence>
<keyword evidence="1" id="KW-0614">Plasmid</keyword>
<dbReference type="eggNOG" id="ENOG50338ZS">
    <property type="taxonomic scope" value="Bacteria"/>
</dbReference>
<keyword evidence="2" id="KW-1185">Reference proteome</keyword>
<geneLocation type="plasmid" evidence="1 2">
    <name>pNHAL01</name>
</geneLocation>
<dbReference type="AlphaFoldDB" id="D5C5G0"/>
<sequence>MAEEWIYIQWEKGSRYYEARLHPDLWGCWVLTRIWGGKETQLGRIENFPCASYQEGRKQLAIIQARRKRHGYKMVIAKN</sequence>
<name>D5C5G0_NITHN</name>
<proteinExistence type="predicted"/>
<dbReference type="OrthoDB" id="5801306at2"/>
<organism evidence="1 2">
    <name type="scientific">Nitrosococcus halophilus (strain Nc4)</name>
    <dbReference type="NCBI Taxonomy" id="472759"/>
    <lineage>
        <taxon>Bacteria</taxon>
        <taxon>Pseudomonadati</taxon>
        <taxon>Pseudomonadota</taxon>
        <taxon>Gammaproteobacteria</taxon>
        <taxon>Chromatiales</taxon>
        <taxon>Chromatiaceae</taxon>
        <taxon>Nitrosococcus</taxon>
    </lineage>
</organism>
<protein>
    <recommendedName>
        <fullName evidence="3">WGR domain-containing protein</fullName>
    </recommendedName>
</protein>